<dbReference type="InterPro" id="IPR000719">
    <property type="entry name" value="Prot_kinase_dom"/>
</dbReference>
<dbReference type="PROSITE" id="PS00108">
    <property type="entry name" value="PROTEIN_KINASE_ST"/>
    <property type="match status" value="1"/>
</dbReference>
<organism evidence="2">
    <name type="scientific">Timspurckia oligopyrenoides</name>
    <dbReference type="NCBI Taxonomy" id="708627"/>
    <lineage>
        <taxon>Eukaryota</taxon>
        <taxon>Rhodophyta</taxon>
        <taxon>Bangiophyceae</taxon>
        <taxon>Porphyridiales</taxon>
        <taxon>Porphyridiaceae</taxon>
        <taxon>Timspurckia</taxon>
    </lineage>
</organism>
<protein>
    <recommendedName>
        <fullName evidence="1">Protein kinase domain-containing protein</fullName>
    </recommendedName>
</protein>
<dbReference type="SUPFAM" id="SSF56112">
    <property type="entry name" value="Protein kinase-like (PK-like)"/>
    <property type="match status" value="1"/>
</dbReference>
<dbReference type="Pfam" id="PF00069">
    <property type="entry name" value="Pkinase"/>
    <property type="match status" value="1"/>
</dbReference>
<feature type="domain" description="Protein kinase" evidence="1">
    <location>
        <begin position="29"/>
        <end position="316"/>
    </location>
</feature>
<gene>
    <name evidence="2" type="ORF">TOLI1172_LOCUS7354</name>
</gene>
<proteinExistence type="predicted"/>
<reference evidence="2" key="1">
    <citation type="submission" date="2021-01" db="EMBL/GenBank/DDBJ databases">
        <authorList>
            <person name="Corre E."/>
            <person name="Pelletier E."/>
            <person name="Niang G."/>
            <person name="Scheremetjew M."/>
            <person name="Finn R."/>
            <person name="Kale V."/>
            <person name="Holt S."/>
            <person name="Cochrane G."/>
            <person name="Meng A."/>
            <person name="Brown T."/>
            <person name="Cohen L."/>
        </authorList>
    </citation>
    <scope>NUCLEOTIDE SEQUENCE</scope>
    <source>
        <strain evidence="2">CCMP3278</strain>
    </source>
</reference>
<dbReference type="InterPro" id="IPR011009">
    <property type="entry name" value="Kinase-like_dom_sf"/>
</dbReference>
<dbReference type="Gene3D" id="1.10.510.10">
    <property type="entry name" value="Transferase(Phosphotransferase) domain 1"/>
    <property type="match status" value="1"/>
</dbReference>
<dbReference type="Gene3D" id="3.30.200.20">
    <property type="entry name" value="Phosphorylase Kinase, domain 1"/>
    <property type="match status" value="1"/>
</dbReference>
<dbReference type="PANTHER" id="PTHR24347">
    <property type="entry name" value="SERINE/THREONINE-PROTEIN KINASE"/>
    <property type="match status" value="1"/>
</dbReference>
<dbReference type="GO" id="GO:0004672">
    <property type="term" value="F:protein kinase activity"/>
    <property type="evidence" value="ECO:0007669"/>
    <property type="project" value="InterPro"/>
</dbReference>
<dbReference type="PROSITE" id="PS50011">
    <property type="entry name" value="PROTEIN_KINASE_DOM"/>
    <property type="match status" value="1"/>
</dbReference>
<evidence type="ECO:0000313" key="2">
    <source>
        <dbReference type="EMBL" id="CAD8822958.1"/>
    </source>
</evidence>
<sequence>MGAKPMGDSSNTNDANKSASQFKALRAKYDICEVMGVGSRGMVVRAVRKDNAKKQVAVKILSKSRLRSEEKLALAREVAVFHHVSHPHIVGFEESLEDNQHVYIITELLEGGDIRLRLNDSMTTFPKEQLFMLAEQMISAVLYLHSFGIAHRDIKLENFVFTSQNSCSHTRCHCTLESDHCRKCANGAYPAVKLIDFGMVYWRRPGGEQYSRHFCGTLGYTAPEVCKNAPYLPECADMWSLGVVLYALVARRLPFGHSEEARKWASCKCPASADFSDTEWDELSPKFVSLVKRLLDLNPKNRPSAAQALEVIVECLDDIMIYSETTSQELEADASRESGAFSSKRHSTTSVRSCLGETPSSSLVAALTDELRQLSERENEAGRDVDSQELLSESLEIMNNRRRKRNQTSLDDFFGFLRDVIFRPSEENQV</sequence>
<dbReference type="GO" id="GO:0005524">
    <property type="term" value="F:ATP binding"/>
    <property type="evidence" value="ECO:0007669"/>
    <property type="project" value="InterPro"/>
</dbReference>
<dbReference type="InterPro" id="IPR008271">
    <property type="entry name" value="Ser/Thr_kinase_AS"/>
</dbReference>
<dbReference type="AlphaFoldDB" id="A0A7S1ETQ3"/>
<name>A0A7S1ETQ3_9RHOD</name>
<dbReference type="EMBL" id="HBFP01010245">
    <property type="protein sequence ID" value="CAD8822958.1"/>
    <property type="molecule type" value="Transcribed_RNA"/>
</dbReference>
<dbReference type="SMART" id="SM00220">
    <property type="entry name" value="S_TKc"/>
    <property type="match status" value="1"/>
</dbReference>
<evidence type="ECO:0000259" key="1">
    <source>
        <dbReference type="PROSITE" id="PS50011"/>
    </source>
</evidence>
<accession>A0A7S1ETQ3</accession>